<dbReference type="InterPro" id="IPR039426">
    <property type="entry name" value="TonB-dep_rcpt-like"/>
</dbReference>
<dbReference type="Pfam" id="PF00593">
    <property type="entry name" value="TonB_dep_Rec_b-barrel"/>
    <property type="match status" value="1"/>
</dbReference>
<dbReference type="Pfam" id="PF07715">
    <property type="entry name" value="Plug"/>
    <property type="match status" value="1"/>
</dbReference>
<evidence type="ECO:0000256" key="6">
    <source>
        <dbReference type="ARBA" id="ARBA00023004"/>
    </source>
</evidence>
<evidence type="ECO:0000256" key="8">
    <source>
        <dbReference type="ARBA" id="ARBA00023077"/>
    </source>
</evidence>
<accession>A0AAF0C5G6</accession>
<reference evidence="15 16" key="2">
    <citation type="journal article" date="2022" name="Mar. Drugs">
        <title>Bioassay-Guided Fractionation Leads to the Detection of Cholic Acid Generated by the Rare Thalassomonas sp.</title>
        <authorList>
            <person name="Pheiffer F."/>
            <person name="Schneider Y.K."/>
            <person name="Hansen E.H."/>
            <person name="Andersen J.H."/>
            <person name="Isaksson J."/>
            <person name="Busche T."/>
            <person name="R C."/>
            <person name="Kalinowski J."/>
            <person name="Zyl L.V."/>
            <person name="Trindade M."/>
        </authorList>
    </citation>
    <scope>NUCLEOTIDE SEQUENCE [LARGE SCALE GENOMIC DNA]</scope>
    <source>
        <strain evidence="15 16">A5K-106</strain>
    </source>
</reference>
<keyword evidence="9 11" id="KW-0472">Membrane</keyword>
<keyword evidence="2 11" id="KW-0813">Transport</keyword>
<evidence type="ECO:0000256" key="7">
    <source>
        <dbReference type="ARBA" id="ARBA00023065"/>
    </source>
</evidence>
<dbReference type="EMBL" id="CP059735">
    <property type="protein sequence ID" value="WDE01528.1"/>
    <property type="molecule type" value="Genomic_DNA"/>
</dbReference>
<reference evidence="15 16" key="1">
    <citation type="journal article" date="2015" name="Genome Announc.">
        <title>Draft Genome Sequences of Marine Isolates of Thalassomonas viridans and Thalassomonas actiniarum.</title>
        <authorList>
            <person name="Olonade I."/>
            <person name="van Zyl L.J."/>
            <person name="Trindade M."/>
        </authorList>
    </citation>
    <scope>NUCLEOTIDE SEQUENCE [LARGE SCALE GENOMIC DNA]</scope>
    <source>
        <strain evidence="15 16">A5K-106</strain>
    </source>
</reference>
<dbReference type="AlphaFoldDB" id="A0AAF0C5G6"/>
<organism evidence="15 16">
    <name type="scientific">Thalassomonas actiniarum</name>
    <dbReference type="NCBI Taxonomy" id="485447"/>
    <lineage>
        <taxon>Bacteria</taxon>
        <taxon>Pseudomonadati</taxon>
        <taxon>Pseudomonadota</taxon>
        <taxon>Gammaproteobacteria</taxon>
        <taxon>Alteromonadales</taxon>
        <taxon>Colwelliaceae</taxon>
        <taxon>Thalassomonas</taxon>
    </lineage>
</organism>
<dbReference type="GO" id="GO:0006826">
    <property type="term" value="P:iron ion transport"/>
    <property type="evidence" value="ECO:0007669"/>
    <property type="project" value="UniProtKB-KW"/>
</dbReference>
<keyword evidence="5 11" id="KW-0812">Transmembrane</keyword>
<dbReference type="PANTHER" id="PTHR32552">
    <property type="entry name" value="FERRICHROME IRON RECEPTOR-RELATED"/>
    <property type="match status" value="1"/>
</dbReference>
<evidence type="ECO:0000256" key="4">
    <source>
        <dbReference type="ARBA" id="ARBA00022496"/>
    </source>
</evidence>
<evidence type="ECO:0000256" key="1">
    <source>
        <dbReference type="ARBA" id="ARBA00004571"/>
    </source>
</evidence>
<evidence type="ECO:0000256" key="10">
    <source>
        <dbReference type="ARBA" id="ARBA00023237"/>
    </source>
</evidence>
<dbReference type="PANTHER" id="PTHR32552:SF81">
    <property type="entry name" value="TONB-DEPENDENT OUTER MEMBRANE RECEPTOR"/>
    <property type="match status" value="1"/>
</dbReference>
<dbReference type="PROSITE" id="PS52016">
    <property type="entry name" value="TONB_DEPENDENT_REC_3"/>
    <property type="match status" value="1"/>
</dbReference>
<evidence type="ECO:0000259" key="14">
    <source>
        <dbReference type="Pfam" id="PF07715"/>
    </source>
</evidence>
<keyword evidence="15" id="KW-0675">Receptor</keyword>
<evidence type="ECO:0000256" key="3">
    <source>
        <dbReference type="ARBA" id="ARBA00022452"/>
    </source>
</evidence>
<dbReference type="KEGG" id="tact:SG35_013450"/>
<dbReference type="SUPFAM" id="SSF56935">
    <property type="entry name" value="Porins"/>
    <property type="match status" value="1"/>
</dbReference>
<evidence type="ECO:0000313" key="16">
    <source>
        <dbReference type="Proteomes" id="UP000032568"/>
    </source>
</evidence>
<feature type="domain" description="TonB-dependent receptor-like beta-barrel" evidence="13">
    <location>
        <begin position="291"/>
        <end position="697"/>
    </location>
</feature>
<keyword evidence="8 12" id="KW-0798">TonB box</keyword>
<keyword evidence="7" id="KW-0406">Ion transport</keyword>
<keyword evidence="4" id="KW-0410">Iron transport</keyword>
<sequence>MYNRSLTYKKNRYLWFLLFLTVLLVAVLLAVNPLAVAEETSPELETITITAQKRQQTLQEVPVAVSNFWGEELGRFRVFDALGLTHLTPGFSAGEFNVGQPQFFIRGIGSNEDGAGGDNAVVVNADGVPVGRAAGSLFDFYDLERIEVLRGPQGSLYGKNATGGVINVISALPEEESDKDVQLALGNDGILVLNGYWGAAFDDDGQYLGSLSLFHRERDGVVNSGYGPEQSDIHDSGIKGQVYLPHSPYHWRLIGEYSWLRREGAGRHAVAGAIGAAIEQVSLKAAHSPYYNLSGYNGFQNRDTYALTLQFEKTLSWGELHGVSGYRKTDMASSIDQQGLSEQEGLLAAVFGRPVAGTNDVREKSWQFSQELRLSLERESWFFLAGLFYFHEDIERLETFNFNPDSFSFQDNITNSFALFSETTFSVSKALSLTVGGRFSRDEKHIHQSSIPGLLIINTQYREKAEKSWGKFTPRMIIDYWPNPDLHTYFSVATGYKSGGFQGQAPNAVAARTPFNEESVLAYELGLKWHSPGGDARLYAAFFHMAYDDLQVLQLVDDPNDANDIGVIVTENAADAISKGLELEWQLTLADNWQLRGNYSYLDASFEEFTSTQGNFADNRLRNSPKHAAALSFTYQRMLGSGAELNISYSHSYSGIRYQDPANIKVSALPAFDLANLDVSYHEPGSRWILGFWIDNIWDESYFIHGFPTLGGGILTPAPDRNAGFSIRYQF</sequence>
<dbReference type="Gene3D" id="2.40.170.20">
    <property type="entry name" value="TonB-dependent receptor, beta-barrel domain"/>
    <property type="match status" value="1"/>
</dbReference>
<dbReference type="InterPro" id="IPR012910">
    <property type="entry name" value="Plug_dom"/>
</dbReference>
<evidence type="ECO:0000256" key="2">
    <source>
        <dbReference type="ARBA" id="ARBA00022448"/>
    </source>
</evidence>
<evidence type="ECO:0000256" key="5">
    <source>
        <dbReference type="ARBA" id="ARBA00022692"/>
    </source>
</evidence>
<comment type="similarity">
    <text evidence="11 12">Belongs to the TonB-dependent receptor family.</text>
</comment>
<dbReference type="InterPro" id="IPR036942">
    <property type="entry name" value="Beta-barrel_TonB_sf"/>
</dbReference>
<feature type="domain" description="TonB-dependent receptor plug" evidence="14">
    <location>
        <begin position="58"/>
        <end position="165"/>
    </location>
</feature>
<keyword evidence="16" id="KW-1185">Reference proteome</keyword>
<proteinExistence type="inferred from homology"/>
<dbReference type="InterPro" id="IPR000531">
    <property type="entry name" value="Beta-barrel_TonB"/>
</dbReference>
<gene>
    <name evidence="15" type="ORF">SG35_013450</name>
</gene>
<dbReference type="GO" id="GO:0009279">
    <property type="term" value="C:cell outer membrane"/>
    <property type="evidence" value="ECO:0007669"/>
    <property type="project" value="UniProtKB-SubCell"/>
</dbReference>
<dbReference type="RefSeq" id="WP_044832726.1">
    <property type="nucleotide sequence ID" value="NZ_CP059735.1"/>
</dbReference>
<evidence type="ECO:0000256" key="11">
    <source>
        <dbReference type="PROSITE-ProRule" id="PRU01360"/>
    </source>
</evidence>
<evidence type="ECO:0000256" key="12">
    <source>
        <dbReference type="RuleBase" id="RU003357"/>
    </source>
</evidence>
<protein>
    <submittedName>
        <fullName evidence="15">TonB-dependent receptor</fullName>
    </submittedName>
</protein>
<dbReference type="Proteomes" id="UP000032568">
    <property type="component" value="Chromosome"/>
</dbReference>
<keyword evidence="10 11" id="KW-0998">Cell outer membrane</keyword>
<evidence type="ECO:0000259" key="13">
    <source>
        <dbReference type="Pfam" id="PF00593"/>
    </source>
</evidence>
<keyword evidence="6" id="KW-0408">Iron</keyword>
<keyword evidence="3 11" id="KW-1134">Transmembrane beta strand</keyword>
<evidence type="ECO:0000313" key="15">
    <source>
        <dbReference type="EMBL" id="WDE01528.1"/>
    </source>
</evidence>
<dbReference type="CDD" id="cd01347">
    <property type="entry name" value="ligand_gated_channel"/>
    <property type="match status" value="1"/>
</dbReference>
<evidence type="ECO:0000256" key="9">
    <source>
        <dbReference type="ARBA" id="ARBA00023136"/>
    </source>
</evidence>
<comment type="subcellular location">
    <subcellularLocation>
        <location evidence="1 11">Cell outer membrane</location>
        <topology evidence="1 11">Multi-pass membrane protein</topology>
    </subcellularLocation>
</comment>
<name>A0AAF0C5G6_9GAMM</name>